<comment type="caution">
    <text evidence="10">The sequence shown here is derived from an EMBL/GenBank/DDBJ whole genome shotgun (WGS) entry which is preliminary data.</text>
</comment>
<dbReference type="GO" id="GO:0009307">
    <property type="term" value="P:DNA restriction-modification system"/>
    <property type="evidence" value="ECO:0007669"/>
    <property type="project" value="UniProtKB-KW"/>
</dbReference>
<comment type="catalytic activity">
    <reaction evidence="7">
        <text>a 2'-deoxyadenosine in DNA + S-adenosyl-L-methionine = an N(6)-methyl-2'-deoxyadenosine in DNA + S-adenosyl-L-homocysteine + H(+)</text>
        <dbReference type="Rhea" id="RHEA:15197"/>
        <dbReference type="Rhea" id="RHEA-COMP:12418"/>
        <dbReference type="Rhea" id="RHEA-COMP:12419"/>
        <dbReference type="ChEBI" id="CHEBI:15378"/>
        <dbReference type="ChEBI" id="CHEBI:57856"/>
        <dbReference type="ChEBI" id="CHEBI:59789"/>
        <dbReference type="ChEBI" id="CHEBI:90615"/>
        <dbReference type="ChEBI" id="CHEBI:90616"/>
        <dbReference type="EC" id="2.1.1.72"/>
    </reaction>
</comment>
<dbReference type="Pfam" id="PF12950">
    <property type="entry name" value="TaqI_C"/>
    <property type="match status" value="1"/>
</dbReference>
<dbReference type="Proteomes" id="UP001596447">
    <property type="component" value="Unassembled WGS sequence"/>
</dbReference>
<dbReference type="RefSeq" id="WP_279527472.1">
    <property type="nucleotide sequence ID" value="NZ_CP122312.1"/>
</dbReference>
<dbReference type="PRINTS" id="PR00507">
    <property type="entry name" value="N12N6MTFRASE"/>
</dbReference>
<dbReference type="EC" id="2.1.1.72" evidence="1"/>
<dbReference type="Gene3D" id="3.40.50.150">
    <property type="entry name" value="Vaccinia Virus protein VP39"/>
    <property type="match status" value="1"/>
</dbReference>
<dbReference type="InterPro" id="IPR029063">
    <property type="entry name" value="SAM-dependent_MTases_sf"/>
</dbReference>
<dbReference type="EMBL" id="JBHTAR010000011">
    <property type="protein sequence ID" value="MFC7200698.1"/>
    <property type="molecule type" value="Genomic_DNA"/>
</dbReference>
<dbReference type="InterPro" id="IPR025931">
    <property type="entry name" value="TaqI_C"/>
</dbReference>
<dbReference type="PANTHER" id="PTHR33841:SF1">
    <property type="entry name" value="DNA METHYLTRANSFERASE A"/>
    <property type="match status" value="1"/>
</dbReference>
<keyword evidence="3" id="KW-0808">Transferase</keyword>
<feature type="domain" description="Type II methyltransferase M.TaqI-like" evidence="8">
    <location>
        <begin position="87"/>
        <end position="187"/>
    </location>
</feature>
<name>A0ABD5Z6A7_9EURY</name>
<evidence type="ECO:0000313" key="10">
    <source>
        <dbReference type="EMBL" id="MFC7200698.1"/>
    </source>
</evidence>
<accession>A0ABD5Z6A7</accession>
<dbReference type="InterPro" id="IPR050953">
    <property type="entry name" value="N4_N6_ade-DNA_methylase"/>
</dbReference>
<evidence type="ECO:0000313" key="11">
    <source>
        <dbReference type="Proteomes" id="UP001596447"/>
    </source>
</evidence>
<keyword evidence="5" id="KW-0680">Restriction system</keyword>
<dbReference type="Pfam" id="PF07669">
    <property type="entry name" value="Eco57I"/>
    <property type="match status" value="1"/>
</dbReference>
<keyword evidence="4" id="KW-0949">S-adenosyl-L-methionine</keyword>
<evidence type="ECO:0000256" key="5">
    <source>
        <dbReference type="ARBA" id="ARBA00022747"/>
    </source>
</evidence>
<evidence type="ECO:0000256" key="2">
    <source>
        <dbReference type="ARBA" id="ARBA00022603"/>
    </source>
</evidence>
<dbReference type="AlphaFoldDB" id="A0ABD5Z6A7"/>
<dbReference type="PROSITE" id="PS00092">
    <property type="entry name" value="N6_MTASE"/>
    <property type="match status" value="1"/>
</dbReference>
<evidence type="ECO:0000256" key="7">
    <source>
        <dbReference type="ARBA" id="ARBA00047942"/>
    </source>
</evidence>
<proteinExistence type="predicted"/>
<sequence>MKGHVPTPDDLADHIVEKLFRENPPAAGETILYPGCGKGPFIAAVERYCNTNGHPIPEGVAIELDPEHLTAARERHADLPVEFQERDFLGDVADLGEFEYIVGNPPYVPIEGLDEDEKQRYKQQFNTAIGRFDLYILFFEQSLNLLAEDGRLSFITPEKFEYVDTGSELRKRLASRHIEEIEHVAEDAFGELLTYPAITTIENTSPGETHIRLRDGTERTVDLPDDGDSWAPIIRGGVPEMNTGATLDDVTTRVSCGVATGADSLFVQDREAVPPQLIENGWTYPTTSGRQLQQNDGPDSGQLLICPYDEHGNLPPEDELGEYGDWAEIHRDRLEDRSCVEKGKVWYSMHENPPLDDILQPKILTKDVTAEPQFWADREGEVVPRHSVYYIIPKDHVELDELRAYLNSEQAQVWIEAHAQKAHNDYYRMQSKVLKQLPVPKDLGQSHQATLPGLD</sequence>
<feature type="domain" description="TaqI-like C-terminal specificity" evidence="9">
    <location>
        <begin position="344"/>
        <end position="439"/>
    </location>
</feature>
<keyword evidence="6" id="KW-0238">DNA-binding</keyword>
<dbReference type="GO" id="GO:0009007">
    <property type="term" value="F:site-specific DNA-methyltransferase (adenine-specific) activity"/>
    <property type="evidence" value="ECO:0007669"/>
    <property type="project" value="UniProtKB-EC"/>
</dbReference>
<reference evidence="10 11" key="1">
    <citation type="journal article" date="2019" name="Int. J. Syst. Evol. Microbiol.">
        <title>The Global Catalogue of Microorganisms (GCM) 10K type strain sequencing project: providing services to taxonomists for standard genome sequencing and annotation.</title>
        <authorList>
            <consortium name="The Broad Institute Genomics Platform"/>
            <consortium name="The Broad Institute Genome Sequencing Center for Infectious Disease"/>
            <person name="Wu L."/>
            <person name="Ma J."/>
        </authorList>
    </citation>
    <scope>NUCLEOTIDE SEQUENCE [LARGE SCALE GENOMIC DNA]</scope>
    <source>
        <strain evidence="10 11">XZGYJ-43</strain>
    </source>
</reference>
<dbReference type="GO" id="GO:0032259">
    <property type="term" value="P:methylation"/>
    <property type="evidence" value="ECO:0007669"/>
    <property type="project" value="UniProtKB-KW"/>
</dbReference>
<dbReference type="InterPro" id="IPR002052">
    <property type="entry name" value="DNA_methylase_N6_adenine_CS"/>
</dbReference>
<dbReference type="CDD" id="cd02440">
    <property type="entry name" value="AdoMet_MTases"/>
    <property type="match status" value="1"/>
</dbReference>
<protein>
    <recommendedName>
        <fullName evidence="1">site-specific DNA-methyltransferase (adenine-specific)</fullName>
        <ecNumber evidence="1">2.1.1.72</ecNumber>
    </recommendedName>
</protein>
<evidence type="ECO:0000259" key="8">
    <source>
        <dbReference type="Pfam" id="PF07669"/>
    </source>
</evidence>
<dbReference type="InterPro" id="IPR011639">
    <property type="entry name" value="MethylTrfase_TaqI-like_dom"/>
</dbReference>
<dbReference type="PANTHER" id="PTHR33841">
    <property type="entry name" value="DNA METHYLTRANSFERASE YEEA-RELATED"/>
    <property type="match status" value="1"/>
</dbReference>
<evidence type="ECO:0000256" key="1">
    <source>
        <dbReference type="ARBA" id="ARBA00011900"/>
    </source>
</evidence>
<keyword evidence="11" id="KW-1185">Reference proteome</keyword>
<evidence type="ECO:0000256" key="4">
    <source>
        <dbReference type="ARBA" id="ARBA00022691"/>
    </source>
</evidence>
<evidence type="ECO:0000256" key="3">
    <source>
        <dbReference type="ARBA" id="ARBA00022679"/>
    </source>
</evidence>
<organism evidence="10 11">
    <name type="scientific">Halospeciosus flavus</name>
    <dbReference type="NCBI Taxonomy" id="3032283"/>
    <lineage>
        <taxon>Archaea</taxon>
        <taxon>Methanobacteriati</taxon>
        <taxon>Methanobacteriota</taxon>
        <taxon>Stenosarchaea group</taxon>
        <taxon>Halobacteria</taxon>
        <taxon>Halobacteriales</taxon>
        <taxon>Halobacteriaceae</taxon>
        <taxon>Halospeciosus</taxon>
    </lineage>
</organism>
<keyword evidence="2 10" id="KW-0489">Methyltransferase</keyword>
<dbReference type="GO" id="GO:0003677">
    <property type="term" value="F:DNA binding"/>
    <property type="evidence" value="ECO:0007669"/>
    <property type="project" value="UniProtKB-KW"/>
</dbReference>
<dbReference type="SUPFAM" id="SSF53335">
    <property type="entry name" value="S-adenosyl-L-methionine-dependent methyltransferases"/>
    <property type="match status" value="1"/>
</dbReference>
<evidence type="ECO:0000259" key="9">
    <source>
        <dbReference type="Pfam" id="PF12950"/>
    </source>
</evidence>
<gene>
    <name evidence="10" type="ORF">ACFQJ9_14950</name>
</gene>
<evidence type="ECO:0000256" key="6">
    <source>
        <dbReference type="ARBA" id="ARBA00023125"/>
    </source>
</evidence>